<gene>
    <name evidence="1" type="ORF">HELGO_WM26767</name>
</gene>
<dbReference type="AlphaFoldDB" id="A0A6S6U1A8"/>
<reference evidence="1" key="1">
    <citation type="submission" date="2020-01" db="EMBL/GenBank/DDBJ databases">
        <authorList>
            <person name="Meier V. D."/>
            <person name="Meier V D."/>
        </authorList>
    </citation>
    <scope>NUCLEOTIDE SEQUENCE</scope>
    <source>
        <strain evidence="1">HLG_WM_MAG_03</strain>
    </source>
</reference>
<protein>
    <submittedName>
        <fullName evidence="1">Uncharacterized protein</fullName>
    </submittedName>
</protein>
<dbReference type="EMBL" id="CACVAR010000409">
    <property type="protein sequence ID" value="CAA6826692.1"/>
    <property type="molecule type" value="Genomic_DNA"/>
</dbReference>
<organism evidence="1">
    <name type="scientific">uncultured Sulfurovum sp</name>
    <dbReference type="NCBI Taxonomy" id="269237"/>
    <lineage>
        <taxon>Bacteria</taxon>
        <taxon>Pseudomonadati</taxon>
        <taxon>Campylobacterota</taxon>
        <taxon>Epsilonproteobacteria</taxon>
        <taxon>Campylobacterales</taxon>
        <taxon>Sulfurovaceae</taxon>
        <taxon>Sulfurovum</taxon>
        <taxon>environmental samples</taxon>
    </lineage>
</organism>
<sequence length="372" mass="42409">MGNWLTKTLLFLPCFLFAEIDTRIENSNFTINQESTTYNYNRLRLQSNYKHKNFFGTFIGDGINYYGKEFINASTFPFIKTQKSNTPFDTQTNFKNYGDGEAYAKLYRLYGGWEDDKNRVVLGLQNITMGVGRIWTPTNIFNPKNSYALEPDETFAVAALSYTRHLDEMSQITVVSSQKENHKLKSALRYKTFFEVADVALNLIHSDETKMLGYEIEGNLADTGIEIRSEGAYIETQLQNQKEEQFFQAIVGADYGFENGITLVGEALYSSDTFGYQSIVQNMNADVVSNLHQNNFYMAANVSYAFNLIFDASLLYVESFGTDNSRLIAPQITYTLNDYNTFTLGALVNSGKKESEFGSFGDTYYLRYLLSF</sequence>
<proteinExistence type="predicted"/>
<name>A0A6S6U1A8_9BACT</name>
<evidence type="ECO:0000313" key="1">
    <source>
        <dbReference type="EMBL" id="CAA6826692.1"/>
    </source>
</evidence>
<accession>A0A6S6U1A8</accession>